<proteinExistence type="predicted"/>
<evidence type="ECO:0000313" key="1">
    <source>
        <dbReference type="EMBL" id="KAF2472928.1"/>
    </source>
</evidence>
<comment type="caution">
    <text evidence="1">The sequence shown here is derived from an EMBL/GenBank/DDBJ whole genome shotgun (WGS) entry which is preliminary data.</text>
</comment>
<sequence>MPPTSASLTAMAGNEFSPRSAFPRTKRKRVAPVVGPAKASPTEEITTVGKNKASATAASPKKNSNLGKSAKRVKFAEFQPAKKLTPMKAGVNLSDKNTKVDVVGNGGIAGCSPIVGPTSPTPGPSQGALQGAHQAATPNQGASNRYRILKPRSMHELSPVLIPTPSPSPVATPEPTSNRSSPQLQASPESYAEVEPNGMYFEVVTENGVTKTTHQWVPGARISPIQKFSLVEILWYTGKYSYACGSNLASISPQFSVVNGSVGINGDDSKDGHMGENGSEKVSGGVNEAGKPGSSVERKVIEVYTKGAVLEVEQ</sequence>
<evidence type="ECO:0000313" key="2">
    <source>
        <dbReference type="Proteomes" id="UP000799755"/>
    </source>
</evidence>
<name>A0ACB6R278_9PLEO</name>
<reference evidence="1" key="1">
    <citation type="journal article" date="2020" name="Stud. Mycol.">
        <title>101 Dothideomycetes genomes: a test case for predicting lifestyles and emergence of pathogens.</title>
        <authorList>
            <person name="Haridas S."/>
            <person name="Albert R."/>
            <person name="Binder M."/>
            <person name="Bloem J."/>
            <person name="Labutti K."/>
            <person name="Salamov A."/>
            <person name="Andreopoulos B."/>
            <person name="Baker S."/>
            <person name="Barry K."/>
            <person name="Bills G."/>
            <person name="Bluhm B."/>
            <person name="Cannon C."/>
            <person name="Castanera R."/>
            <person name="Culley D."/>
            <person name="Daum C."/>
            <person name="Ezra D."/>
            <person name="Gonzalez J."/>
            <person name="Henrissat B."/>
            <person name="Kuo A."/>
            <person name="Liang C."/>
            <person name="Lipzen A."/>
            <person name="Lutzoni F."/>
            <person name="Magnuson J."/>
            <person name="Mondo S."/>
            <person name="Nolan M."/>
            <person name="Ohm R."/>
            <person name="Pangilinan J."/>
            <person name="Park H.-J."/>
            <person name="Ramirez L."/>
            <person name="Alfaro M."/>
            <person name="Sun H."/>
            <person name="Tritt A."/>
            <person name="Yoshinaga Y."/>
            <person name="Zwiers L.-H."/>
            <person name="Turgeon B."/>
            <person name="Goodwin S."/>
            <person name="Spatafora J."/>
            <person name="Crous P."/>
            <person name="Grigoriev I."/>
        </authorList>
    </citation>
    <scope>NUCLEOTIDE SEQUENCE</scope>
    <source>
        <strain evidence="1">ATCC 200398</strain>
    </source>
</reference>
<dbReference type="Proteomes" id="UP000799755">
    <property type="component" value="Unassembled WGS sequence"/>
</dbReference>
<protein>
    <submittedName>
        <fullName evidence="1">Uncharacterized protein</fullName>
    </submittedName>
</protein>
<dbReference type="EMBL" id="MU003501">
    <property type="protein sequence ID" value="KAF2472928.1"/>
    <property type="molecule type" value="Genomic_DNA"/>
</dbReference>
<gene>
    <name evidence="1" type="ORF">BDR25DRAFT_312800</name>
</gene>
<accession>A0ACB6R278</accession>
<organism evidence="1 2">
    <name type="scientific">Lindgomyces ingoldianus</name>
    <dbReference type="NCBI Taxonomy" id="673940"/>
    <lineage>
        <taxon>Eukaryota</taxon>
        <taxon>Fungi</taxon>
        <taxon>Dikarya</taxon>
        <taxon>Ascomycota</taxon>
        <taxon>Pezizomycotina</taxon>
        <taxon>Dothideomycetes</taxon>
        <taxon>Pleosporomycetidae</taxon>
        <taxon>Pleosporales</taxon>
        <taxon>Lindgomycetaceae</taxon>
        <taxon>Lindgomyces</taxon>
    </lineage>
</organism>
<keyword evidence="2" id="KW-1185">Reference proteome</keyword>